<dbReference type="SUPFAM" id="SSF51735">
    <property type="entry name" value="NAD(P)-binding Rossmann-fold domains"/>
    <property type="match status" value="1"/>
</dbReference>
<dbReference type="AlphaFoldDB" id="A0A8H7WFC5"/>
<accession>A0A8H7WFC5</accession>
<dbReference type="PROSITE" id="PS00455">
    <property type="entry name" value="AMP_BINDING"/>
    <property type="match status" value="1"/>
</dbReference>
<keyword evidence="7" id="KW-1185">Reference proteome</keyword>
<dbReference type="Pfam" id="PF00550">
    <property type="entry name" value="PP-binding"/>
    <property type="match status" value="1"/>
</dbReference>
<proteinExistence type="predicted"/>
<name>A0A8H7WFC5_9HELO</name>
<keyword evidence="1" id="KW-0596">Phosphopantetheine</keyword>
<dbReference type="InterPro" id="IPR020845">
    <property type="entry name" value="AMP-binding_CS"/>
</dbReference>
<dbReference type="Pfam" id="PF07993">
    <property type="entry name" value="NAD_binding_4"/>
    <property type="match status" value="1"/>
</dbReference>
<dbReference type="Gene3D" id="3.40.50.720">
    <property type="entry name" value="NAD(P)-binding Rossmann-like Domain"/>
    <property type="match status" value="1"/>
</dbReference>
<dbReference type="InterPro" id="IPR013120">
    <property type="entry name" value="FAR_NAD-bd"/>
</dbReference>
<dbReference type="InterPro" id="IPR036291">
    <property type="entry name" value="NAD(P)-bd_dom_sf"/>
</dbReference>
<evidence type="ECO:0000313" key="7">
    <source>
        <dbReference type="Proteomes" id="UP000664132"/>
    </source>
</evidence>
<evidence type="ECO:0008006" key="8">
    <source>
        <dbReference type="Google" id="ProtNLM"/>
    </source>
</evidence>
<evidence type="ECO:0000313" key="6">
    <source>
        <dbReference type="EMBL" id="KAG4423775.1"/>
    </source>
</evidence>
<dbReference type="PROSITE" id="PS00012">
    <property type="entry name" value="PHOSPHOPANTETHEINE"/>
    <property type="match status" value="1"/>
</dbReference>
<reference evidence="6" key="1">
    <citation type="submission" date="2021-02" db="EMBL/GenBank/DDBJ databases">
        <title>Genome sequence Cadophora malorum strain M34.</title>
        <authorList>
            <person name="Stefanovic E."/>
            <person name="Vu D."/>
            <person name="Scully C."/>
            <person name="Dijksterhuis J."/>
            <person name="Roader J."/>
            <person name="Houbraken J."/>
        </authorList>
    </citation>
    <scope>NUCLEOTIDE SEQUENCE</scope>
    <source>
        <strain evidence="6">M34</strain>
    </source>
</reference>
<feature type="domain" description="Thioester reductase (TE)" evidence="5">
    <location>
        <begin position="689"/>
        <end position="923"/>
    </location>
</feature>
<dbReference type="PANTHER" id="PTHR43439:SF2">
    <property type="entry name" value="ENZYME, PUTATIVE (JCVI)-RELATED"/>
    <property type="match status" value="1"/>
</dbReference>
<dbReference type="Pfam" id="PF00501">
    <property type="entry name" value="AMP-binding"/>
    <property type="match status" value="1"/>
</dbReference>
<evidence type="ECO:0000259" key="3">
    <source>
        <dbReference type="Pfam" id="PF00501"/>
    </source>
</evidence>
<dbReference type="SUPFAM" id="SSF47336">
    <property type="entry name" value="ACP-like"/>
    <property type="match status" value="1"/>
</dbReference>
<dbReference type="InterPro" id="IPR051414">
    <property type="entry name" value="Adenylate-forming_Reductase"/>
</dbReference>
<dbReference type="SUPFAM" id="SSF56801">
    <property type="entry name" value="Acetyl-CoA synthetase-like"/>
    <property type="match status" value="1"/>
</dbReference>
<sequence>MAPTSSNQNAPYGRRLMPVVLDDVAANDPTRVFAAIPKSANISDGFRDVSYSEVANATNKMARWFRETFGTTSEREFETLTYIGVSDLRYSIAQYAAIKSGYKLLFPSPRNSVATILSLIDQTQSSNLLYCQELAPLIHDIIQRRPDIRATAVESQETLLAAPHDPFPYTKSFREALDDPIVILHSSGSTGMPKPVVMTNGTFAVHDNDRNFPHVEWRTNYDLTIWDFHGEIQRTYSPFPLFHLGGFLYQIMLPIYTNSIPVYGPPLAPPTAALIAEILERQDIRGSMMPPSLVEQLLHEPRSFANLKKLEFLLYAGGPLSETAGDEMSKYTMLGQFYGSTETGPVRQLAPLPGDWAWMHFHPNVKLRFELSADDAYELVLLMDETTRDNTALNHNFPDIKEWRTKDLFRRHPEKPNLWRFHGRNDDIIVLSNGEKFYPVPMETALLAHPMIAGVIVTGTRHFQPALLVELNPDAQNDPQALEKIWPAVENANAAAPGQGRVAKSKIMIANSKKPFIRSGKGTVVRKLTETLYAEEIDGIYSEKQDTQGDMTEIELQAASFQLDDIRRFVRQVVTRSLARSDIGDADNFYSYGLDSMQTIEAVKMLKSGLGGHRDASQLSWISPSTFYKQPSIVELADALLLFLRQGAVPKDQLRITKMSEVYNRMIKSVPTSPPRTIKSAPKKFCIAITGTTGSFGAVVLAEILQSDSVSRVFCLNRSARAKQNWLSKRESQDRDTTRITFLTVDMALPTLGLSSAEFDDLSDSCDLVLHNAWKVDFNQTLSSFEDNIRSVLNFIAFSAGSPRRPRIVFISSLSSVGPWVRSGQASRTVPEDTVLDLDTALDMGYSESKKIAERILDTAAAQCQVPISVLRVGQICGSTKPGGSPWSNREVVPGIIQTSKSIGLVPNDLQQVDWVPIDTLASITLELCLHDLEMGSLGKPSYYNVVNPHKTAWSDLVPCIQEHCGPEAKSVPLTKWMAVLRTLKTRDPKEMELKPALKVMPFFSLIASRGPHVVFETAASEKASKSMSELKAIDARLVKMWLQILA</sequence>
<evidence type="ECO:0000259" key="4">
    <source>
        <dbReference type="Pfam" id="PF00550"/>
    </source>
</evidence>
<dbReference type="PANTHER" id="PTHR43439">
    <property type="entry name" value="PHENYLACETATE-COENZYME A LIGASE"/>
    <property type="match status" value="1"/>
</dbReference>
<dbReference type="InterPro" id="IPR009081">
    <property type="entry name" value="PP-bd_ACP"/>
</dbReference>
<evidence type="ECO:0000259" key="5">
    <source>
        <dbReference type="Pfam" id="PF07993"/>
    </source>
</evidence>
<dbReference type="InterPro" id="IPR042099">
    <property type="entry name" value="ANL_N_sf"/>
</dbReference>
<feature type="domain" description="AMP-dependent synthetase/ligase" evidence="3">
    <location>
        <begin position="42"/>
        <end position="349"/>
    </location>
</feature>
<evidence type="ECO:0000256" key="2">
    <source>
        <dbReference type="ARBA" id="ARBA00022553"/>
    </source>
</evidence>
<feature type="domain" description="Carrier" evidence="4">
    <location>
        <begin position="570"/>
        <end position="640"/>
    </location>
</feature>
<dbReference type="Pfam" id="PF23562">
    <property type="entry name" value="AMP-binding_C_3"/>
    <property type="match status" value="1"/>
</dbReference>
<dbReference type="Gene3D" id="3.40.50.12780">
    <property type="entry name" value="N-terminal domain of ligase-like"/>
    <property type="match status" value="1"/>
</dbReference>
<dbReference type="InterPro" id="IPR000873">
    <property type="entry name" value="AMP-dep_synth/lig_dom"/>
</dbReference>
<keyword evidence="2" id="KW-0597">Phosphoprotein</keyword>
<protein>
    <recommendedName>
        <fullName evidence="8">Carrier domain-containing protein</fullName>
    </recommendedName>
</protein>
<dbReference type="Gene3D" id="1.10.1200.10">
    <property type="entry name" value="ACP-like"/>
    <property type="match status" value="1"/>
</dbReference>
<dbReference type="OrthoDB" id="429813at2759"/>
<dbReference type="EMBL" id="JAFJYH010000029">
    <property type="protein sequence ID" value="KAG4423775.1"/>
    <property type="molecule type" value="Genomic_DNA"/>
</dbReference>
<comment type="caution">
    <text evidence="6">The sequence shown here is derived from an EMBL/GenBank/DDBJ whole genome shotgun (WGS) entry which is preliminary data.</text>
</comment>
<gene>
    <name evidence="6" type="ORF">IFR04_003071</name>
</gene>
<evidence type="ECO:0000256" key="1">
    <source>
        <dbReference type="ARBA" id="ARBA00022450"/>
    </source>
</evidence>
<dbReference type="InterPro" id="IPR006162">
    <property type="entry name" value="Ppantetheine_attach_site"/>
</dbReference>
<organism evidence="6 7">
    <name type="scientific">Cadophora malorum</name>
    <dbReference type="NCBI Taxonomy" id="108018"/>
    <lineage>
        <taxon>Eukaryota</taxon>
        <taxon>Fungi</taxon>
        <taxon>Dikarya</taxon>
        <taxon>Ascomycota</taxon>
        <taxon>Pezizomycotina</taxon>
        <taxon>Leotiomycetes</taxon>
        <taxon>Helotiales</taxon>
        <taxon>Ploettnerulaceae</taxon>
        <taxon>Cadophora</taxon>
    </lineage>
</organism>
<dbReference type="InterPro" id="IPR036736">
    <property type="entry name" value="ACP-like_sf"/>
</dbReference>
<dbReference type="Proteomes" id="UP000664132">
    <property type="component" value="Unassembled WGS sequence"/>
</dbReference>